<reference evidence="1" key="1">
    <citation type="journal article" date="2020" name="Nature">
        <title>Giant virus diversity and host interactions through global metagenomics.</title>
        <authorList>
            <person name="Schulz F."/>
            <person name="Roux S."/>
            <person name="Paez-Espino D."/>
            <person name="Jungbluth S."/>
            <person name="Walsh D.A."/>
            <person name="Denef V.J."/>
            <person name="McMahon K.D."/>
            <person name="Konstantinidis K.T."/>
            <person name="Eloe-Fadrosh E.A."/>
            <person name="Kyrpides N.C."/>
            <person name="Woyke T."/>
        </authorList>
    </citation>
    <scope>NUCLEOTIDE SEQUENCE</scope>
    <source>
        <strain evidence="1">GVMAG-M-3300020192-26</strain>
    </source>
</reference>
<name>A0A6C0C8A1_9ZZZZ</name>
<sequence>MSGSDSEDDFDYDINSEEISFFNSINGGCDIIEFMISNGYGVKQRKYDTNGKIVVYPLQRDASIFHINLICIDTQRVSFEEYLRHFVQFSIDKNMYKFRTKELYVHNMNDIFTKRINLSDFNLSKNFFKAYERGFKFYESKNNKKIAMSNDDIVRPCFNIIKIKIIGMEDAININKVYWIKHNMLYQTNPIHISEPKYQIIEISLKDVFSRSYDSIYVDICESPGACHINLLYPEKKHYHCNYYMGDMNAGEINVNDLANTIILIVI</sequence>
<dbReference type="EMBL" id="MN739356">
    <property type="protein sequence ID" value="QHT00587.1"/>
    <property type="molecule type" value="Genomic_DNA"/>
</dbReference>
<dbReference type="AlphaFoldDB" id="A0A6C0C8A1"/>
<accession>A0A6C0C8A1</accession>
<protein>
    <submittedName>
        <fullName evidence="1">Uncharacterized protein</fullName>
    </submittedName>
</protein>
<proteinExistence type="predicted"/>
<evidence type="ECO:0000313" key="1">
    <source>
        <dbReference type="EMBL" id="QHT00587.1"/>
    </source>
</evidence>
<organism evidence="1">
    <name type="scientific">viral metagenome</name>
    <dbReference type="NCBI Taxonomy" id="1070528"/>
    <lineage>
        <taxon>unclassified sequences</taxon>
        <taxon>metagenomes</taxon>
        <taxon>organismal metagenomes</taxon>
    </lineage>
</organism>